<dbReference type="RefSeq" id="WP_209626675.1">
    <property type="nucleotide sequence ID" value="NZ_PRDG01000001.1"/>
</dbReference>
<feature type="domain" description="Transcription regulator PadR N-terminal" evidence="2">
    <location>
        <begin position="5"/>
        <end position="77"/>
    </location>
</feature>
<keyword evidence="1" id="KW-0175">Coiled coil</keyword>
<evidence type="ECO:0000313" key="3">
    <source>
        <dbReference type="EMBL" id="MBP2622629.1"/>
    </source>
</evidence>
<feature type="coiled-coil region" evidence="1">
    <location>
        <begin position="109"/>
        <end position="136"/>
    </location>
</feature>
<dbReference type="InterPro" id="IPR005149">
    <property type="entry name" value="Tscrpt_reg_PadR_N"/>
</dbReference>
<dbReference type="EMBL" id="PRDG01000001">
    <property type="protein sequence ID" value="MBP2622629.1"/>
    <property type="molecule type" value="Genomic_DNA"/>
</dbReference>
<dbReference type="InterPro" id="IPR036390">
    <property type="entry name" value="WH_DNA-bd_sf"/>
</dbReference>
<evidence type="ECO:0000256" key="1">
    <source>
        <dbReference type="SAM" id="Coils"/>
    </source>
</evidence>
<evidence type="ECO:0000313" key="4">
    <source>
        <dbReference type="Proteomes" id="UP001519296"/>
    </source>
</evidence>
<dbReference type="Proteomes" id="UP001519296">
    <property type="component" value="Unassembled WGS sequence"/>
</dbReference>
<proteinExistence type="predicted"/>
<dbReference type="PANTHER" id="PTHR43252:SF6">
    <property type="entry name" value="NEGATIVE TRANSCRIPTION REGULATOR PADR"/>
    <property type="match status" value="1"/>
</dbReference>
<dbReference type="InterPro" id="IPR036388">
    <property type="entry name" value="WH-like_DNA-bd_sf"/>
</dbReference>
<name>A0ABS5B1C2_9STRE</name>
<accession>A0ABS5B1C2</accession>
<dbReference type="Gene3D" id="1.10.10.10">
    <property type="entry name" value="Winged helix-like DNA-binding domain superfamily/Winged helix DNA-binding domain"/>
    <property type="match status" value="1"/>
</dbReference>
<comment type="caution">
    <text evidence="3">The sequence shown here is derived from an EMBL/GenBank/DDBJ whole genome shotgun (WGS) entry which is preliminary data.</text>
</comment>
<organism evidence="3 4">
    <name type="scientific">Streptococcus oricebi</name>
    <dbReference type="NCBI Taxonomy" id="1547447"/>
    <lineage>
        <taxon>Bacteria</taxon>
        <taxon>Bacillati</taxon>
        <taxon>Bacillota</taxon>
        <taxon>Bacilli</taxon>
        <taxon>Lactobacillales</taxon>
        <taxon>Streptococcaceae</taxon>
        <taxon>Streptococcus</taxon>
    </lineage>
</organism>
<dbReference type="Pfam" id="PF03551">
    <property type="entry name" value="PadR"/>
    <property type="match status" value="1"/>
</dbReference>
<sequence>MNKIILGLLMFKRLTIYEIRGLIRENFSSICSDSMGSIQAALKKLEQEGLVTFEEFVQAGKNKKQYAISQAGRNTFSQWLRTPMDVTRTKNMDLSKFLFMGLVPAEERLDLLDKAIEMIEKELAALLQVKENIAIEAEQNAIQAYLKADEEYLAALHEVTGNENTAENIQQIGYFEFMTLQLGIDTMKFHLDWFRKLREKIQQGDWTMMID</sequence>
<protein>
    <submittedName>
        <fullName evidence="3">PadR family transcriptional regulator</fullName>
    </submittedName>
</protein>
<reference evidence="3 4" key="1">
    <citation type="submission" date="2018-02" db="EMBL/GenBank/DDBJ databases">
        <title>Draft genome sequence of Streptococcus oricebi CCUG 70868T type strain.</title>
        <authorList>
            <person name="Mendez V."/>
            <person name="Salva-Serra F."/>
            <person name="Jaen-Luchoro D."/>
            <person name="Gonzales-Siles L."/>
            <person name="Karlsson R."/>
            <person name="Engstrom-Jakobsson H."/>
            <person name="Busquets A."/>
            <person name="Gomila M."/>
            <person name="Pineiro-Iglesias B."/>
            <person name="Bennasar-Figueras A."/>
            <person name="Seeger M."/>
            <person name="Moore E."/>
        </authorList>
    </citation>
    <scope>NUCLEOTIDE SEQUENCE [LARGE SCALE GENOMIC DNA]</scope>
    <source>
        <strain evidence="3 4">CCUG 70868</strain>
    </source>
</reference>
<evidence type="ECO:0000259" key="2">
    <source>
        <dbReference type="Pfam" id="PF03551"/>
    </source>
</evidence>
<dbReference type="PANTHER" id="PTHR43252">
    <property type="entry name" value="TRANSCRIPTIONAL REGULATOR YQJI"/>
    <property type="match status" value="1"/>
</dbReference>
<dbReference type="SUPFAM" id="SSF46785">
    <property type="entry name" value="Winged helix' DNA-binding domain"/>
    <property type="match status" value="1"/>
</dbReference>
<gene>
    <name evidence="3" type="ORF">C4K46_01595</name>
</gene>
<keyword evidence="4" id="KW-1185">Reference proteome</keyword>